<dbReference type="SUPFAM" id="SSF53795">
    <property type="entry name" value="PEP carboxykinase-like"/>
    <property type="match status" value="1"/>
</dbReference>
<reference evidence="2 3" key="1">
    <citation type="submission" date="2024-09" db="EMBL/GenBank/DDBJ databases">
        <authorList>
            <person name="Sun Q."/>
            <person name="Mori K."/>
        </authorList>
    </citation>
    <scope>NUCLEOTIDE SEQUENCE [LARGE SCALE GENOMIC DNA]</scope>
    <source>
        <strain evidence="2 3">CECT 9424</strain>
    </source>
</reference>
<proteinExistence type="predicted"/>
<dbReference type="Pfam" id="PF07475">
    <property type="entry name" value="Hpr_kinase_C"/>
    <property type="match status" value="1"/>
</dbReference>
<dbReference type="EMBL" id="JBHMEC010000002">
    <property type="protein sequence ID" value="MFB9148349.1"/>
    <property type="molecule type" value="Genomic_DNA"/>
</dbReference>
<organism evidence="2 3">
    <name type="scientific">Roseovarius ramblicola</name>
    <dbReference type="NCBI Taxonomy" id="2022336"/>
    <lineage>
        <taxon>Bacteria</taxon>
        <taxon>Pseudomonadati</taxon>
        <taxon>Pseudomonadota</taxon>
        <taxon>Alphaproteobacteria</taxon>
        <taxon>Rhodobacterales</taxon>
        <taxon>Roseobacteraceae</taxon>
        <taxon>Roseovarius</taxon>
    </lineage>
</organism>
<name>A0ABV5HVB0_9RHOB</name>
<dbReference type="GO" id="GO:0016301">
    <property type="term" value="F:kinase activity"/>
    <property type="evidence" value="ECO:0007669"/>
    <property type="project" value="UniProtKB-KW"/>
</dbReference>
<dbReference type="Proteomes" id="UP001589670">
    <property type="component" value="Unassembled WGS sequence"/>
</dbReference>
<gene>
    <name evidence="2" type="ORF">ACFFU4_01125</name>
</gene>
<evidence type="ECO:0000313" key="3">
    <source>
        <dbReference type="Proteomes" id="UP001589670"/>
    </source>
</evidence>
<protein>
    <submittedName>
        <fullName evidence="2">HPr kinase/phosphorylase</fullName>
    </submittedName>
</protein>
<feature type="domain" description="HPr kinase/phosphorylase C-terminal" evidence="1">
    <location>
        <begin position="19"/>
        <end position="92"/>
    </location>
</feature>
<dbReference type="InterPro" id="IPR011104">
    <property type="entry name" value="Hpr_kin/Pase_C"/>
</dbReference>
<dbReference type="RefSeq" id="WP_377066186.1">
    <property type="nucleotide sequence ID" value="NZ_JBHMEC010000002.1"/>
</dbReference>
<keyword evidence="2" id="KW-0418">Kinase</keyword>
<evidence type="ECO:0000313" key="2">
    <source>
        <dbReference type="EMBL" id="MFB9148349.1"/>
    </source>
</evidence>
<keyword evidence="2" id="KW-0808">Transferase</keyword>
<keyword evidence="3" id="KW-1185">Reference proteome</keyword>
<comment type="caution">
    <text evidence="2">The sequence shown here is derived from an EMBL/GenBank/DDBJ whole genome shotgun (WGS) entry which is preliminary data.</text>
</comment>
<accession>A0ABV5HVB0</accession>
<evidence type="ECO:0000259" key="1">
    <source>
        <dbReference type="Pfam" id="PF07475"/>
    </source>
</evidence>
<dbReference type="Gene3D" id="3.40.50.300">
    <property type="entry name" value="P-loop containing nucleotide triphosphate hydrolases"/>
    <property type="match status" value="1"/>
</dbReference>
<dbReference type="InterPro" id="IPR027417">
    <property type="entry name" value="P-loop_NTPase"/>
</dbReference>
<sequence length="153" mass="15539">MARAAEAGDDAGDDAGGLTVHASCVAQAGRAALIRGAAGSGKSGLALRLIALGADLVADDRTRLWRAGAQVMADAPATIRGRIEARGVGLLRLPAAGPCPLALAIDLDREETGRLPPLRETRVAGAALPLVHGSGHAHFPAAILLYLKFGVLE</sequence>